<accession>A0ACB7YI50</accession>
<evidence type="ECO:0000313" key="2">
    <source>
        <dbReference type="Proteomes" id="UP000828048"/>
    </source>
</evidence>
<evidence type="ECO:0000313" key="1">
    <source>
        <dbReference type="EMBL" id="KAH7853327.1"/>
    </source>
</evidence>
<gene>
    <name evidence="1" type="ORF">Vadar_001223</name>
</gene>
<reference evidence="1 2" key="1">
    <citation type="journal article" date="2021" name="Hortic Res">
        <title>High-quality reference genome and annotation aids understanding of berry development for evergreen blueberry (Vaccinium darrowii).</title>
        <authorList>
            <person name="Yu J."/>
            <person name="Hulse-Kemp A.M."/>
            <person name="Babiker E."/>
            <person name="Staton M."/>
        </authorList>
    </citation>
    <scope>NUCLEOTIDE SEQUENCE [LARGE SCALE GENOMIC DNA]</scope>
    <source>
        <strain evidence="2">cv. NJ 8807/NJ 8810</strain>
        <tissue evidence="1">Young leaf</tissue>
    </source>
</reference>
<dbReference type="EMBL" id="CM037161">
    <property type="protein sequence ID" value="KAH7853327.1"/>
    <property type="molecule type" value="Genomic_DNA"/>
</dbReference>
<proteinExistence type="predicted"/>
<keyword evidence="2" id="KW-1185">Reference proteome</keyword>
<comment type="caution">
    <text evidence="1">The sequence shown here is derived from an EMBL/GenBank/DDBJ whole genome shotgun (WGS) entry which is preliminary data.</text>
</comment>
<name>A0ACB7YI50_9ERIC</name>
<dbReference type="Proteomes" id="UP000828048">
    <property type="component" value="Chromosome 11"/>
</dbReference>
<protein>
    <submittedName>
        <fullName evidence="1">Uncharacterized protein</fullName>
    </submittedName>
</protein>
<organism evidence="1 2">
    <name type="scientific">Vaccinium darrowii</name>
    <dbReference type="NCBI Taxonomy" id="229202"/>
    <lineage>
        <taxon>Eukaryota</taxon>
        <taxon>Viridiplantae</taxon>
        <taxon>Streptophyta</taxon>
        <taxon>Embryophyta</taxon>
        <taxon>Tracheophyta</taxon>
        <taxon>Spermatophyta</taxon>
        <taxon>Magnoliopsida</taxon>
        <taxon>eudicotyledons</taxon>
        <taxon>Gunneridae</taxon>
        <taxon>Pentapetalae</taxon>
        <taxon>asterids</taxon>
        <taxon>Ericales</taxon>
        <taxon>Ericaceae</taxon>
        <taxon>Vaccinioideae</taxon>
        <taxon>Vaccinieae</taxon>
        <taxon>Vaccinium</taxon>
    </lineage>
</organism>
<sequence length="2154" mass="237121">MGRPEPCVLFSQTFVHPQLDEYVDEVIFAEPIVITACEFLEQNATSASLAVTLIGATSPPSFALEVFVQCEGETRFRRLCQPFLYSHSSSNVLEVEGVVTNHLVVRGSYRSLTLVIYGNTAEDLGQFNIEVDLDSSLTNTVSCIEGNLEDLPPALHPINVTIEDLIFLPKALSLEVAASDISVEIKQLLDLTFKVLQLSNNGDVIDKVISMIVSAASLFATHRDCPAIGQKQSLAGKSRYYEGQSHFDFTEARKDLFDIFNSLHLESGSLSSESMGDSMLFESEADLATSKQLMDILCKSIHFDRASGIFGHPQLSKNKSVILWLSAALLLCSGSESCFHFVNSGGMEQLGYIFTHDMQNSHAITLMVLGVVEQATRHSIGCEGFLGWWPREDESIPSGTSVGYNELLKLLLQKQPHDVASLATHILHRLRFYEVVSRYESSVLSVLASLSTSGRVTNATIDKLTSARFQLKTLMKMINSRVPLEDPSPLACTSRSLLLGEIEGVLSYKSTCSLITSSNCWFSNWDIDSHLLFPSEGRGFFPLSAALLSSISWSQMGNAMDIFVDLASYLEAIILSLLFCRSGLIFLLHHSELSTNVILALRGSDGLKKEEPVPHRYASVLISKGFVCHPEEIGMIVEKHLRVVNAIDRLLTSDAHSEEILWVLWELCALSRSHCGRQALLALGHFPEAVSVLIAALQSIKELDPDTSNSGFVPLNLAVFHSAAEIFEVIVTDLTSSSLGSWIGNATELHKALNSSSPGSNRKDAPTRLLEWVDASIVYHKKGATGLLQYIALLASGGDPHMASTSIMLSDTMDAENMVGDSSTVAQMTTAFRILAFISENSAVATALYDEGAVMVIHAVLIDCRLMLERSSNNYDYLVDDGTEANSTSDLLLERTREQGLVDLLIPSLVLLVNLLQKLQDAKEQHRNTKLMKALLHLHREMSTRLASCAADLSSPYPGSALGLEAACHLLVSALACWPVYGWTPGLFSCLVDSLHVTSLLALGPKEACCLLCLLNDLLPEEGFWLWKNGMPMLSALRTLSVGSLLGPQKERQIGWYLQPEHLERVLSQLTPQLGKIGQIILHCAVSTLVVMQDMLRVFIIRIACLNADHACLLLRPIISWVRDRISVSSSLPETDAYKVYRLLDFLSVLLEHPRAKPLLLKEGAFPMLTKVLERCIAVADSEEKQFCDSRNIDKCGFSQLTWCIPVFKSLSLINDSRKSVQSLGIYDRHNYEILAAEDCSRIMSYLLKFCKVLPVGRELLACLSTFRELSSSNEWQSALHSLLLHIHSSRNEESDIDGRYERDGSDNVLNAFERRKSPPFLRCWITLLRSLDSKDAVPDYAIEAVGALSSGALRFCMDGISLNLDRVSTLKYLFGLPLNMSGADDFLEENIKYIEDLSNLLSSKMSDDKYPVHTDMNSLYQAKKLVESLLFMLQKPTHLLKADDIMSSAGHLSTSDAPGSSKMRMVADGSAGKAEDYSLGGLAEKFAWECPENLPDRLSQTALPLKRKISPLEGSNRRPRGDNSPSETVAQNTFSRGSGPSTAPSGPTRRDTFRQRKPNTSRPPSMHVDDYVARERSVDVTSSSNVIAVPRIGSSSGRPPSIHVDEFMARQRERQNPAVLAVGDVTQMKNVPPESDADAEKSNSKPRQLKPDLDDDLQGIDIVFDGEESESDDKLPFPQPDENLPQPEPVVEQNSPRSIVEETESDINGSGQFSHLGDENIQSEFSSVMSVSRPELTLTREPSISSDRKYYEPSDGTKNTLLSSSGSGFSPSAYNRTAGQSVQSPINSRVPPNLSSKNSPHRTGAVQGVYDLKFQPPLPPMPPPLTVSPAQSKTVDPAPGQSSPFPNAGVDGQGPPPPGFHMRTEYLSALNKSSTSLTTSRPPPPLPPTPPPYSASSVSKTSTSQSQLYNQTSIGPSDLAQTSVSPFKDPRTGTLSVSYPPPPLMQPLLFSRPNSMLYGTSPTPHQGENQPSLSQNLPIPLPTFQSFQSLAQLQPLQRPQILRPPQPPQHLRPPVQPSPQSEQGVSLLQSPVQMQVQQQLQILQQPHVSPLHVYYQSPQQESFLHPLQQQQQQQQQQQLQVEHSQLQTMHQQGEGTSQQQQDPMMLFQHFLSSPEAIQSLLSDRDKLCQLLEQHPQLMAMLQAKLAKPSSSDT</sequence>